<dbReference type="GO" id="GO:0016746">
    <property type="term" value="F:acyltransferase activity"/>
    <property type="evidence" value="ECO:0007669"/>
    <property type="project" value="UniProtKB-KW"/>
</dbReference>
<evidence type="ECO:0000313" key="13">
    <source>
        <dbReference type="EMBL" id="RJY34553.1"/>
    </source>
</evidence>
<evidence type="ECO:0000256" key="4">
    <source>
        <dbReference type="ARBA" id="ARBA00006558"/>
    </source>
</evidence>
<dbReference type="Proteomes" id="UP000277145">
    <property type="component" value="Unassembled WGS sequence"/>
</dbReference>
<dbReference type="Gene3D" id="3.30.559.30">
    <property type="entry name" value="Nonribosomal peptide synthetase, condensation domain"/>
    <property type="match status" value="1"/>
</dbReference>
<sequence length="421" mass="48458">MKQPSRKQGYWEELCQWGNDKDHGNGLIAAVAKITVSDLDLERLTNALRLLQIQQPLLRAKVIKSNQRCQFNIEEGEAVYLPFQIIKRTSNSVWKEVIELELNRPPRNQDYQWRTVLIYDQYGNSHEILLIAGHNIGDGVSVAYFFDTLFRIYQKSDSNPSFPLYPPVEELVQHKKGQKSSLPPAFLPTPIYYQNYVPPGERITKNHYYPVTVKQTGALLAFSKNHNFSLNALINALSLMTLTKVLDQPLDTTLHTPVNLRKWCMPVIPEDYFGCYVSVVTTYHKQVSIESDIIELARDYDHQLKQERLPGDAIFPVHHSKQDIIDALSSWEGHRDRFSMGVTVTNIGLLPFNTQYGHLKWEKSYFCTSRQNADIPVLLNVLTLNDQLMFCFTFTEPMCGSVFQENYVKNFISNMGKLTDC</sequence>
<organism evidence="13 14">
    <name type="scientific">Legionella pneumophila subsp. pneumophila</name>
    <dbReference type="NCBI Taxonomy" id="91891"/>
    <lineage>
        <taxon>Bacteria</taxon>
        <taxon>Pseudomonadati</taxon>
        <taxon>Pseudomonadota</taxon>
        <taxon>Gammaproteobacteria</taxon>
        <taxon>Legionellales</taxon>
        <taxon>Legionellaceae</taxon>
        <taxon>Legionella</taxon>
    </lineage>
</organism>
<dbReference type="RefSeq" id="WP_015961652.1">
    <property type="nucleotide sequence ID" value="NZ_CP021281.1"/>
</dbReference>
<dbReference type="InterPro" id="IPR052058">
    <property type="entry name" value="Alcohol_O-acetyltransferase"/>
</dbReference>
<dbReference type="InterPro" id="IPR023213">
    <property type="entry name" value="CAT-like_dom_sf"/>
</dbReference>
<keyword evidence="7" id="KW-0808">Transferase</keyword>
<dbReference type="PANTHER" id="PTHR28037:SF1">
    <property type="entry name" value="ALCOHOL O-ACETYLTRANSFERASE 1-RELATED"/>
    <property type="match status" value="1"/>
</dbReference>
<comment type="similarity">
    <text evidence="4">Belongs to the acyltransferase PapA5 family.</text>
</comment>
<name>A0A3A6UGH9_LEGPN</name>
<dbReference type="InterPro" id="IPR031641">
    <property type="entry name" value="PapA_C"/>
</dbReference>
<proteinExistence type="inferred from homology"/>
<dbReference type="Pfam" id="PF16911">
    <property type="entry name" value="PapA_C"/>
    <property type="match status" value="1"/>
</dbReference>
<gene>
    <name evidence="13" type="ORF">D1H98_07140</name>
</gene>
<evidence type="ECO:0000256" key="2">
    <source>
        <dbReference type="ARBA" id="ARBA00000625"/>
    </source>
</evidence>
<dbReference type="AlphaFoldDB" id="A0A3A6UGH9"/>
<evidence type="ECO:0000259" key="12">
    <source>
        <dbReference type="Pfam" id="PF16911"/>
    </source>
</evidence>
<comment type="catalytic activity">
    <reaction evidence="1">
        <text>2 a mycocerosyl-[mycocerosic acid synthase] + a phthiocerol = a dimycocerosyl phthiocerol + 2 holo-[mycocerosic acid synthase].</text>
        <dbReference type="EC" id="2.3.1.282"/>
    </reaction>
</comment>
<evidence type="ECO:0000256" key="5">
    <source>
        <dbReference type="ARBA" id="ARBA00012866"/>
    </source>
</evidence>
<evidence type="ECO:0000256" key="11">
    <source>
        <dbReference type="ARBA" id="ARBA00033407"/>
    </source>
</evidence>
<dbReference type="EC" id="2.3.1.282" evidence="5"/>
<evidence type="ECO:0000256" key="8">
    <source>
        <dbReference type="ARBA" id="ARBA00023315"/>
    </source>
</evidence>
<comment type="catalytic activity">
    <reaction evidence="3">
        <text>2 a mycocerosyl-[mycocerosic acid synthase] + a phthiodiolone = a dimycocerosyl phthiodiolone + 2 holo-[mycocerosic acid synthase].</text>
        <dbReference type="EC" id="2.3.1.282"/>
    </reaction>
</comment>
<feature type="domain" description="Phthiocerol/phthiodiolone dimycocerosyl transferase C-terminal" evidence="12">
    <location>
        <begin position="211"/>
        <end position="351"/>
    </location>
</feature>
<evidence type="ECO:0000256" key="9">
    <source>
        <dbReference type="ARBA" id="ARBA00030465"/>
    </source>
</evidence>
<reference evidence="13 14" key="1">
    <citation type="submission" date="2018-08" db="EMBL/GenBank/DDBJ databases">
        <title>Genome Sequences of Legionella pneumophila subsp. pneumophila Isolates, Recovered from a Drinking Water System in a Large Builging.</title>
        <authorList>
            <person name="Gomez-Alvarez V."/>
            <person name="Boczek L."/>
            <person name="King D."/>
            <person name="Pemberton A."/>
            <person name="Pfaller S."/>
            <person name="Rodgers M."/>
            <person name="Santodomingo J."/>
            <person name="Revetta R."/>
        </authorList>
    </citation>
    <scope>NUCLEOTIDE SEQUENCE [LARGE SCALE GENOMIC DNA]</scope>
    <source>
        <strain evidence="13 14">L01C.1</strain>
    </source>
</reference>
<dbReference type="SUPFAM" id="SSF52777">
    <property type="entry name" value="CoA-dependent acyltransferases"/>
    <property type="match status" value="2"/>
</dbReference>
<evidence type="ECO:0000256" key="7">
    <source>
        <dbReference type="ARBA" id="ARBA00022679"/>
    </source>
</evidence>
<dbReference type="EMBL" id="QWDR01000001">
    <property type="protein sequence ID" value="RJY34553.1"/>
    <property type="molecule type" value="Genomic_DNA"/>
</dbReference>
<dbReference type="Gene3D" id="3.30.559.10">
    <property type="entry name" value="Chloramphenicol acetyltransferase-like domain"/>
    <property type="match status" value="1"/>
</dbReference>
<comment type="catalytic activity">
    <reaction evidence="2">
        <text>2 a mycocerosyl-[mycocerosic acid synthase] + a phenolphthiocerol = a dimycocerosyl phenolphthiocerol + 2 holo-[mycocerosic acid synthase].</text>
        <dbReference type="EC" id="2.3.1.282"/>
    </reaction>
</comment>
<comment type="caution">
    <text evidence="13">The sequence shown here is derived from an EMBL/GenBank/DDBJ whole genome shotgun (WGS) entry which is preliminary data.</text>
</comment>
<evidence type="ECO:0000256" key="1">
    <source>
        <dbReference type="ARBA" id="ARBA00000026"/>
    </source>
</evidence>
<evidence type="ECO:0000313" key="14">
    <source>
        <dbReference type="Proteomes" id="UP000277145"/>
    </source>
</evidence>
<evidence type="ECO:0000256" key="3">
    <source>
        <dbReference type="ARBA" id="ARBA00001907"/>
    </source>
</evidence>
<dbReference type="PANTHER" id="PTHR28037">
    <property type="entry name" value="ALCOHOL O-ACETYLTRANSFERASE 1-RELATED"/>
    <property type="match status" value="1"/>
</dbReference>
<accession>A0A3A6UGH9</accession>
<protein>
    <recommendedName>
        <fullName evidence="6">Phthiocerol/phthiodiolone dimycocerosyl transferase</fullName>
        <ecNumber evidence="5">2.3.1.282</ecNumber>
    </recommendedName>
    <alternativeName>
        <fullName evidence="11">Acyltransferase PapA5</fullName>
    </alternativeName>
    <alternativeName>
        <fullName evidence="9">Phthiocerol/phthiodiolone O-acyltransferase</fullName>
    </alternativeName>
    <alternativeName>
        <fullName evidence="10">Polyketide synthase-associated protein A5</fullName>
    </alternativeName>
</protein>
<evidence type="ECO:0000256" key="6">
    <source>
        <dbReference type="ARBA" id="ARBA00013449"/>
    </source>
</evidence>
<keyword evidence="8" id="KW-0012">Acyltransferase</keyword>
<evidence type="ECO:0000256" key="10">
    <source>
        <dbReference type="ARBA" id="ARBA00032317"/>
    </source>
</evidence>